<dbReference type="AlphaFoldDB" id="A0A840J175"/>
<protein>
    <submittedName>
        <fullName evidence="2">DNA-binding MarR family transcriptional regulator</fullName>
    </submittedName>
</protein>
<gene>
    <name evidence="2" type="ORF">BJY18_006231</name>
</gene>
<dbReference type="PRINTS" id="PR00598">
    <property type="entry name" value="HTHMARR"/>
</dbReference>
<dbReference type="SUPFAM" id="SSF46785">
    <property type="entry name" value="Winged helix' DNA-binding domain"/>
    <property type="match status" value="1"/>
</dbReference>
<organism evidence="2 3">
    <name type="scientific">Amycolatopsis jiangsuensis</name>
    <dbReference type="NCBI Taxonomy" id="1181879"/>
    <lineage>
        <taxon>Bacteria</taxon>
        <taxon>Bacillati</taxon>
        <taxon>Actinomycetota</taxon>
        <taxon>Actinomycetes</taxon>
        <taxon>Pseudonocardiales</taxon>
        <taxon>Pseudonocardiaceae</taxon>
        <taxon>Amycolatopsis</taxon>
    </lineage>
</organism>
<dbReference type="GO" id="GO:0006950">
    <property type="term" value="P:response to stress"/>
    <property type="evidence" value="ECO:0007669"/>
    <property type="project" value="TreeGrafter"/>
</dbReference>
<evidence type="ECO:0000313" key="3">
    <source>
        <dbReference type="Proteomes" id="UP000581769"/>
    </source>
</evidence>
<comment type="caution">
    <text evidence="2">The sequence shown here is derived from an EMBL/GenBank/DDBJ whole genome shotgun (WGS) entry which is preliminary data.</text>
</comment>
<dbReference type="Proteomes" id="UP000581769">
    <property type="component" value="Unassembled WGS sequence"/>
</dbReference>
<sequence>MEHPELRPPTLLALPSYLAGHVARIGHRTLAEALAGYELRLPHFAVLAGLADFGALAQHELAHRLGLNRSHLVGYLDELERRDLVGRERDPADRRRQRVTLTASGKTMTRRFKGIARRSQDAFLAELSESERETLLSLLRRVVVADDATRTATGA</sequence>
<evidence type="ECO:0000313" key="2">
    <source>
        <dbReference type="EMBL" id="MBB4688746.1"/>
    </source>
</evidence>
<dbReference type="PANTHER" id="PTHR33164:SF43">
    <property type="entry name" value="HTH-TYPE TRANSCRIPTIONAL REPRESSOR YETL"/>
    <property type="match status" value="1"/>
</dbReference>
<dbReference type="GO" id="GO:0003700">
    <property type="term" value="F:DNA-binding transcription factor activity"/>
    <property type="evidence" value="ECO:0007669"/>
    <property type="project" value="InterPro"/>
</dbReference>
<name>A0A840J175_9PSEU</name>
<proteinExistence type="predicted"/>
<reference evidence="2 3" key="1">
    <citation type="submission" date="2020-08" db="EMBL/GenBank/DDBJ databases">
        <title>Sequencing the genomes of 1000 actinobacteria strains.</title>
        <authorList>
            <person name="Klenk H.-P."/>
        </authorList>
    </citation>
    <scope>NUCLEOTIDE SEQUENCE [LARGE SCALE GENOMIC DNA]</scope>
    <source>
        <strain evidence="2 3">DSM 45859</strain>
    </source>
</reference>
<dbReference type="RefSeq" id="WP_184783383.1">
    <property type="nucleotide sequence ID" value="NZ_JACHMG010000001.1"/>
</dbReference>
<accession>A0A840J175</accession>
<dbReference type="SMART" id="SM00347">
    <property type="entry name" value="HTH_MARR"/>
    <property type="match status" value="1"/>
</dbReference>
<dbReference type="InterPro" id="IPR000835">
    <property type="entry name" value="HTH_MarR-typ"/>
</dbReference>
<keyword evidence="2" id="KW-0238">DNA-binding</keyword>
<dbReference type="InterPro" id="IPR036388">
    <property type="entry name" value="WH-like_DNA-bd_sf"/>
</dbReference>
<feature type="domain" description="HTH marR-type" evidence="1">
    <location>
        <begin position="1"/>
        <end position="144"/>
    </location>
</feature>
<dbReference type="Pfam" id="PF01047">
    <property type="entry name" value="MarR"/>
    <property type="match status" value="1"/>
</dbReference>
<evidence type="ECO:0000259" key="1">
    <source>
        <dbReference type="PROSITE" id="PS50995"/>
    </source>
</evidence>
<dbReference type="Gene3D" id="1.10.10.10">
    <property type="entry name" value="Winged helix-like DNA-binding domain superfamily/Winged helix DNA-binding domain"/>
    <property type="match status" value="1"/>
</dbReference>
<dbReference type="PROSITE" id="PS50995">
    <property type="entry name" value="HTH_MARR_2"/>
    <property type="match status" value="1"/>
</dbReference>
<dbReference type="InterPro" id="IPR039422">
    <property type="entry name" value="MarR/SlyA-like"/>
</dbReference>
<dbReference type="EMBL" id="JACHMG010000001">
    <property type="protein sequence ID" value="MBB4688746.1"/>
    <property type="molecule type" value="Genomic_DNA"/>
</dbReference>
<keyword evidence="3" id="KW-1185">Reference proteome</keyword>
<dbReference type="PANTHER" id="PTHR33164">
    <property type="entry name" value="TRANSCRIPTIONAL REGULATOR, MARR FAMILY"/>
    <property type="match status" value="1"/>
</dbReference>
<dbReference type="GO" id="GO:0003677">
    <property type="term" value="F:DNA binding"/>
    <property type="evidence" value="ECO:0007669"/>
    <property type="project" value="UniProtKB-KW"/>
</dbReference>
<dbReference type="InterPro" id="IPR036390">
    <property type="entry name" value="WH_DNA-bd_sf"/>
</dbReference>